<keyword evidence="1" id="KW-1133">Transmembrane helix</keyword>
<dbReference type="SUPFAM" id="SSF82171">
    <property type="entry name" value="DPP6 N-terminal domain-like"/>
    <property type="match status" value="1"/>
</dbReference>
<dbReference type="EMBL" id="DVKS01000055">
    <property type="protein sequence ID" value="HIT41134.1"/>
    <property type="molecule type" value="Genomic_DNA"/>
</dbReference>
<dbReference type="AlphaFoldDB" id="A0A9D1GJ66"/>
<feature type="transmembrane region" description="Helical" evidence="1">
    <location>
        <begin position="7"/>
        <end position="27"/>
    </location>
</feature>
<accession>A0A9D1GJ66</accession>
<reference evidence="2" key="1">
    <citation type="submission" date="2020-10" db="EMBL/GenBank/DDBJ databases">
        <authorList>
            <person name="Gilroy R."/>
        </authorList>
    </citation>
    <scope>NUCLEOTIDE SEQUENCE</scope>
    <source>
        <strain evidence="2">CHK123-3438</strain>
    </source>
</reference>
<comment type="caution">
    <text evidence="2">The sequence shown here is derived from an EMBL/GenBank/DDBJ whole genome shotgun (WGS) entry which is preliminary data.</text>
</comment>
<protein>
    <submittedName>
        <fullName evidence="2">Uncharacterized protein</fullName>
    </submittedName>
</protein>
<reference evidence="2" key="2">
    <citation type="journal article" date="2021" name="PeerJ">
        <title>Extensive microbial diversity within the chicken gut microbiome revealed by metagenomics and culture.</title>
        <authorList>
            <person name="Gilroy R."/>
            <person name="Ravi A."/>
            <person name="Getino M."/>
            <person name="Pursley I."/>
            <person name="Horton D.L."/>
            <person name="Alikhan N.F."/>
            <person name="Baker D."/>
            <person name="Gharbi K."/>
            <person name="Hall N."/>
            <person name="Watson M."/>
            <person name="Adriaenssens E.M."/>
            <person name="Foster-Nyarko E."/>
            <person name="Jarju S."/>
            <person name="Secka A."/>
            <person name="Antonio M."/>
            <person name="Oren A."/>
            <person name="Chaudhuri R.R."/>
            <person name="La Ragione R."/>
            <person name="Hildebrand F."/>
            <person name="Pallen M.J."/>
        </authorList>
    </citation>
    <scope>NUCLEOTIDE SEQUENCE</scope>
    <source>
        <strain evidence="2">CHK123-3438</strain>
    </source>
</reference>
<keyword evidence="1" id="KW-0472">Membrane</keyword>
<proteinExistence type="predicted"/>
<dbReference type="Proteomes" id="UP000886860">
    <property type="component" value="Unassembled WGS sequence"/>
</dbReference>
<evidence type="ECO:0000313" key="3">
    <source>
        <dbReference type="Proteomes" id="UP000886860"/>
    </source>
</evidence>
<sequence>MKRLLQRIGILFVIFIAAGAGYFYWMFNRTGESDTVYTSMEESELPVVYMNVLGREMNCLHGYVQEMDSAGLRDSLTVLPDDRNLDIRIARCQGNVTGIYYEIRTLDQSRLLERTSVENWTEGENGTEAFLPIQNLLEQDQEYLLTLTVETDVNGAVRYYTRIVWTDNTKVQQMVDLAAEFSAMTFQPEQASWIAPYLESDSTGNNSNLGRMNIHSSSAQITWGGLAVEPAGEVFVSLKELNGDMASVTLEYLAIRRPPEDPEQVEYYEVEDSFTMRWGDPRIYMMDFERRTDQIFTGSQDLFTGSRILLGITGADQLQAEKSPNGKIAAFVTNGDLWCFDQEERRAANVFSFRSSSERGIRPSYDQHAIRILDVADSGDVDFLVYGYMNRGVHEGCMGVAMYHYSSGSEALEERFFAPVTESFERLQLDIQELAYLSTSGMLYIKVDNGIYAIDLSSGEYMIVAEGLAEGAYAISQDQTHLAWQEGSQIYQSETIHLMNLETGTKNEIHSQNGECVRVLGFVGDDFIYGLAHEGSQWVINGRVEELPMYVLEILGENMEVQTRYEKEGYYIAGVTVGDSRIHLKRIVPISGDSYQLVDEDTIVCNEEIVDDSLAGIGWYTDSQRQRIYYVQLDSEIGSGRAIRAFSPGKITYASGAVLNLTSSVTAPGMEFYAYGGGHLLGVTQDFAQAVALSHEKMGTVTDENGQVLWSRVDKPSAASIRNAAEAASQVLSHLSEFDGNRLFSDGVLLLDARGLNISQIQYFLGKGWPVLAYGSNQERYVLTGYDQYNVTLYQPETGESWKMGLNDSSAYFSAAGNDFICAVFAR</sequence>
<keyword evidence="1" id="KW-0812">Transmembrane</keyword>
<evidence type="ECO:0000256" key="1">
    <source>
        <dbReference type="SAM" id="Phobius"/>
    </source>
</evidence>
<organism evidence="2 3">
    <name type="scientific">Candidatus Caccovicinus merdipullorum</name>
    <dbReference type="NCBI Taxonomy" id="2840724"/>
    <lineage>
        <taxon>Bacteria</taxon>
        <taxon>Bacillati</taxon>
        <taxon>Bacillota</taxon>
        <taxon>Clostridia</taxon>
        <taxon>Eubacteriales</taxon>
        <taxon>Candidatus Caccovicinus</taxon>
    </lineage>
</organism>
<name>A0A9D1GJ66_9FIRM</name>
<evidence type="ECO:0000313" key="2">
    <source>
        <dbReference type="EMBL" id="HIT41134.1"/>
    </source>
</evidence>
<gene>
    <name evidence="2" type="ORF">IAB60_03365</name>
</gene>